<evidence type="ECO:0000313" key="3">
    <source>
        <dbReference type="EMBL" id="EMF11769.1"/>
    </source>
</evidence>
<keyword evidence="2" id="KW-1133">Transmembrane helix</keyword>
<dbReference type="EMBL" id="KB456265">
    <property type="protein sequence ID" value="EMF11769.1"/>
    <property type="molecule type" value="Genomic_DNA"/>
</dbReference>
<dbReference type="OMA" id="ARITKCT"/>
<dbReference type="OrthoDB" id="3644751at2759"/>
<dbReference type="AlphaFoldDB" id="N1QH42"/>
<dbReference type="Proteomes" id="UP000016931">
    <property type="component" value="Unassembled WGS sequence"/>
</dbReference>
<feature type="region of interest" description="Disordered" evidence="1">
    <location>
        <begin position="290"/>
        <end position="378"/>
    </location>
</feature>
<keyword evidence="2" id="KW-0472">Membrane</keyword>
<feature type="region of interest" description="Disordered" evidence="1">
    <location>
        <begin position="213"/>
        <end position="254"/>
    </location>
</feature>
<feature type="transmembrane region" description="Helical" evidence="2">
    <location>
        <begin position="258"/>
        <end position="284"/>
    </location>
</feature>
<accession>N1QH42</accession>
<organism evidence="3 4">
    <name type="scientific">Sphaerulina musiva (strain SO2202)</name>
    <name type="common">Poplar stem canker fungus</name>
    <name type="synonym">Septoria musiva</name>
    <dbReference type="NCBI Taxonomy" id="692275"/>
    <lineage>
        <taxon>Eukaryota</taxon>
        <taxon>Fungi</taxon>
        <taxon>Dikarya</taxon>
        <taxon>Ascomycota</taxon>
        <taxon>Pezizomycotina</taxon>
        <taxon>Dothideomycetes</taxon>
        <taxon>Dothideomycetidae</taxon>
        <taxon>Mycosphaerellales</taxon>
        <taxon>Mycosphaerellaceae</taxon>
        <taxon>Sphaerulina</taxon>
    </lineage>
</organism>
<keyword evidence="2" id="KW-0812">Transmembrane</keyword>
<proteinExistence type="predicted"/>
<keyword evidence="4" id="KW-1185">Reference proteome</keyword>
<name>N1QH42_SPHMS</name>
<reference evidence="3 4" key="1">
    <citation type="journal article" date="2012" name="PLoS Pathog.">
        <title>Diverse lifestyles and strategies of plant pathogenesis encoded in the genomes of eighteen Dothideomycetes fungi.</title>
        <authorList>
            <person name="Ohm R.A."/>
            <person name="Feau N."/>
            <person name="Henrissat B."/>
            <person name="Schoch C.L."/>
            <person name="Horwitz B.A."/>
            <person name="Barry K.W."/>
            <person name="Condon B.J."/>
            <person name="Copeland A.C."/>
            <person name="Dhillon B."/>
            <person name="Glaser F."/>
            <person name="Hesse C.N."/>
            <person name="Kosti I."/>
            <person name="LaButti K."/>
            <person name="Lindquist E.A."/>
            <person name="Lucas S."/>
            <person name="Salamov A.A."/>
            <person name="Bradshaw R.E."/>
            <person name="Ciuffetti L."/>
            <person name="Hamelin R.C."/>
            <person name="Kema G.H.J."/>
            <person name="Lawrence C."/>
            <person name="Scott J.A."/>
            <person name="Spatafora J.W."/>
            <person name="Turgeon B.G."/>
            <person name="de Wit P.J.G.M."/>
            <person name="Zhong S."/>
            <person name="Goodwin S.B."/>
            <person name="Grigoriev I.V."/>
        </authorList>
    </citation>
    <scope>NUCLEOTIDE SEQUENCE [LARGE SCALE GENOMIC DNA]</scope>
    <source>
        <strain evidence="3 4">SO2202</strain>
    </source>
</reference>
<evidence type="ECO:0000256" key="1">
    <source>
        <dbReference type="SAM" id="MobiDB-lite"/>
    </source>
</evidence>
<sequence length="378" mass="39435">MNLTWPSKMLLYLYNTRSQVTMSLARLRTVLLLALFSGATVESSQAPLITPAPVARGLLPRQVDDPGPTCGYVNADILQAQYCQNGFTCFAEPTFRAAGGCCRLGDGANCQLPTSCVPQASLSQSCNAACSANARITKCTDSASPYCYTNYWPTAGQTLLNVGCTTAQGQFSFIYTTYTLYGQGFSDIVASTQSGSPIPTFTNTDTSAIATETGNASANNNDDDEEVAAGTSSNSNSGAVSNSQITTNDTSGGSSTNVGAIAGGVVGGVAALGLIAALITWIVLRNKRKERKVDTTTTSKGGGGEVGGGGGALENHMNDPKSPVSTAVSPSVSPHVHSRDEPVSNELQAGDSRFEVPGYAEPQELQHHHAQRRFPELP</sequence>
<protein>
    <recommendedName>
        <fullName evidence="5">Mid2 domain-containing protein</fullName>
    </recommendedName>
</protein>
<feature type="compositionally biased region" description="Low complexity" evidence="1">
    <location>
        <begin position="228"/>
        <end position="254"/>
    </location>
</feature>
<evidence type="ECO:0000256" key="2">
    <source>
        <dbReference type="SAM" id="Phobius"/>
    </source>
</evidence>
<evidence type="ECO:0008006" key="5">
    <source>
        <dbReference type="Google" id="ProtNLM"/>
    </source>
</evidence>
<feature type="compositionally biased region" description="Low complexity" evidence="1">
    <location>
        <begin position="320"/>
        <end position="335"/>
    </location>
</feature>
<feature type="compositionally biased region" description="Gly residues" evidence="1">
    <location>
        <begin position="300"/>
        <end position="312"/>
    </location>
</feature>
<dbReference type="eggNOG" id="ENOG502SSWB">
    <property type="taxonomic scope" value="Eukaryota"/>
</dbReference>
<dbReference type="RefSeq" id="XP_016759890.1">
    <property type="nucleotide sequence ID" value="XM_016905693.1"/>
</dbReference>
<dbReference type="GeneID" id="27902830"/>
<dbReference type="HOGENOM" id="CLU_731912_0_0_1"/>
<evidence type="ECO:0000313" key="4">
    <source>
        <dbReference type="Proteomes" id="UP000016931"/>
    </source>
</evidence>
<dbReference type="STRING" id="692275.N1QH42"/>
<gene>
    <name evidence="3" type="ORF">SEPMUDRAFT_149658</name>
</gene>